<gene>
    <name evidence="1" type="ORF">EOE65_04100</name>
</gene>
<keyword evidence="2" id="KW-1185">Reference proteome</keyword>
<proteinExistence type="predicted"/>
<dbReference type="AlphaFoldDB" id="A0A437QEH7"/>
<dbReference type="EMBL" id="SACQ01000001">
    <property type="protein sequence ID" value="RVU32845.1"/>
    <property type="molecule type" value="Genomic_DNA"/>
</dbReference>
<sequence length="110" mass="12627">MNSLYRYLHVIAYQEQEGLPSVVKVSSADHSYEDAGTNVTCTASRYEFSDGAIICCTEESDDDENDALCAEYWLTYRVLEHPENVIEPAMKQFTNRCQQAFWLKMQAVSR</sequence>
<evidence type="ECO:0000313" key="1">
    <source>
        <dbReference type="EMBL" id="RVU32845.1"/>
    </source>
</evidence>
<reference evidence="1 2" key="1">
    <citation type="submission" date="2019-01" db="EMBL/GenBank/DDBJ databases">
        <authorList>
            <person name="Chen W.-M."/>
        </authorList>
    </citation>
    <scope>NUCLEOTIDE SEQUENCE [LARGE SCALE GENOMIC DNA]</scope>
    <source>
        <strain evidence="1 2">HPM-16</strain>
    </source>
</reference>
<accession>A0A437QEH7</accession>
<comment type="caution">
    <text evidence="1">The sequence shown here is derived from an EMBL/GenBank/DDBJ whole genome shotgun (WGS) entry which is preliminary data.</text>
</comment>
<dbReference type="RefSeq" id="WP_127693013.1">
    <property type="nucleotide sequence ID" value="NZ_SACQ01000001.1"/>
</dbReference>
<name>A0A437QEH7_9GAMM</name>
<organism evidence="1 2">
    <name type="scientific">Neptunomonas marina</name>
    <dbReference type="NCBI Taxonomy" id="1815562"/>
    <lineage>
        <taxon>Bacteria</taxon>
        <taxon>Pseudomonadati</taxon>
        <taxon>Pseudomonadota</taxon>
        <taxon>Gammaproteobacteria</taxon>
        <taxon>Oceanospirillales</taxon>
        <taxon>Oceanospirillaceae</taxon>
        <taxon>Neptunomonas</taxon>
    </lineage>
</organism>
<evidence type="ECO:0000313" key="2">
    <source>
        <dbReference type="Proteomes" id="UP000282818"/>
    </source>
</evidence>
<protein>
    <submittedName>
        <fullName evidence="1">Uncharacterized protein</fullName>
    </submittedName>
</protein>
<dbReference type="Proteomes" id="UP000282818">
    <property type="component" value="Unassembled WGS sequence"/>
</dbReference>